<dbReference type="Proteomes" id="UP001159363">
    <property type="component" value="Chromosome 2"/>
</dbReference>
<reference evidence="2 3" key="1">
    <citation type="submission" date="2023-02" db="EMBL/GenBank/DDBJ databases">
        <title>LHISI_Scaffold_Assembly.</title>
        <authorList>
            <person name="Stuart O.P."/>
            <person name="Cleave R."/>
            <person name="Magrath M.J.L."/>
            <person name="Mikheyev A.S."/>
        </authorList>
    </citation>
    <scope>NUCLEOTIDE SEQUENCE [LARGE SCALE GENOMIC DNA]</scope>
    <source>
        <strain evidence="2">Daus_M_001</strain>
        <tissue evidence="2">Leg muscle</tissue>
    </source>
</reference>
<dbReference type="EMBL" id="JARBHB010000002">
    <property type="protein sequence ID" value="KAJ8891813.1"/>
    <property type="molecule type" value="Genomic_DNA"/>
</dbReference>
<accession>A0ABQ9I587</accession>
<organism evidence="2 3">
    <name type="scientific">Dryococelus australis</name>
    <dbReference type="NCBI Taxonomy" id="614101"/>
    <lineage>
        <taxon>Eukaryota</taxon>
        <taxon>Metazoa</taxon>
        <taxon>Ecdysozoa</taxon>
        <taxon>Arthropoda</taxon>
        <taxon>Hexapoda</taxon>
        <taxon>Insecta</taxon>
        <taxon>Pterygota</taxon>
        <taxon>Neoptera</taxon>
        <taxon>Polyneoptera</taxon>
        <taxon>Phasmatodea</taxon>
        <taxon>Verophasmatodea</taxon>
        <taxon>Anareolatae</taxon>
        <taxon>Phasmatidae</taxon>
        <taxon>Eurycanthinae</taxon>
        <taxon>Dryococelus</taxon>
    </lineage>
</organism>
<feature type="compositionally biased region" description="Pro residues" evidence="1">
    <location>
        <begin position="274"/>
        <end position="289"/>
    </location>
</feature>
<comment type="caution">
    <text evidence="2">The sequence shown here is derived from an EMBL/GenBank/DDBJ whole genome shotgun (WGS) entry which is preliminary data.</text>
</comment>
<evidence type="ECO:0000313" key="3">
    <source>
        <dbReference type="Proteomes" id="UP001159363"/>
    </source>
</evidence>
<proteinExistence type="predicted"/>
<evidence type="ECO:0000313" key="2">
    <source>
        <dbReference type="EMBL" id="KAJ8891813.1"/>
    </source>
</evidence>
<name>A0ABQ9I587_9NEOP</name>
<protein>
    <submittedName>
        <fullName evidence="2">Uncharacterized protein</fullName>
    </submittedName>
</protein>
<gene>
    <name evidence="2" type="ORF">PR048_004367</name>
</gene>
<feature type="region of interest" description="Disordered" evidence="1">
    <location>
        <begin position="617"/>
        <end position="655"/>
    </location>
</feature>
<evidence type="ECO:0000256" key="1">
    <source>
        <dbReference type="SAM" id="MobiDB-lite"/>
    </source>
</evidence>
<feature type="region of interest" description="Disordered" evidence="1">
    <location>
        <begin position="274"/>
        <end position="312"/>
    </location>
</feature>
<sequence length="655" mass="73185">MVGVTEPLSGVTMPAHKRIAKRPKLTVFTLGVLRRSEFQNQPQWFLRGQWLDYWPPTCANQVPFPAGSFPDFRMWEYRPSDVAGRRVFSGMSRFLRPRILALLRFHLAHPNRLSRPPRMGTITRINCFSWKAVRAGSTSTYTCTLANLLRPLAACLCEKAVSAHLGRSTVFDTSWRTLGQSWPFTVRSDNQCAVDFIILAHIVSSLQLRVARTPPPPSLVQSPALPRRGRWKDAEAAGNSLRVLVARASPSPLVFVPTRPSCAFCARPPSDVPPPVQNSCPVAPPPPPSATTASSQRRAAVSGRHGSSTLTADAARHGPALLSLLKTYRRFSAPVDLVRIYNDPSVNHHFTTVCPNHVQYSRKGVASRLCSGQWRSDSGFSTDNARTLRSEVRHRRTLVCGKGSYGKDKVGEMENGEIWATVIIWVLKSRRGRSEGSMEQRRHANSGGNGRYRENPPTGSIVRQDLPHAKIRARPRRDSNPVRLYSYVKNYHRRHHFQTGLELTVFVRASSSGTLLTFRYRSRCETDDNPTFCTLHSARTGAGLSKPPLQLCPVGEISPELRSACRLFQVCHIRRLLLAGWLEALWVGIRFFYSWPAPFSSKDSHLLELSTQFLPPPDVAPPRREGRVTSVRRVHTGGRLPSENEGLVPGHSVTH</sequence>
<feature type="region of interest" description="Disordered" evidence="1">
    <location>
        <begin position="434"/>
        <end position="462"/>
    </location>
</feature>
<keyword evidence="3" id="KW-1185">Reference proteome</keyword>
<feature type="compositionally biased region" description="Low complexity" evidence="1">
    <location>
        <begin position="290"/>
        <end position="302"/>
    </location>
</feature>